<organism evidence="1 2">
    <name type="scientific">Alistipes timonensis JC136</name>
    <dbReference type="NCBI Taxonomy" id="1033731"/>
    <lineage>
        <taxon>Bacteria</taxon>
        <taxon>Pseudomonadati</taxon>
        <taxon>Bacteroidota</taxon>
        <taxon>Bacteroidia</taxon>
        <taxon>Bacteroidales</taxon>
        <taxon>Rikenellaceae</taxon>
        <taxon>Alistipes</taxon>
    </lineage>
</organism>
<dbReference type="EMBL" id="FNRI01000005">
    <property type="protein sequence ID" value="SEA64711.1"/>
    <property type="molecule type" value="Genomic_DNA"/>
</dbReference>
<evidence type="ECO:0000313" key="2">
    <source>
        <dbReference type="Proteomes" id="UP000183253"/>
    </source>
</evidence>
<gene>
    <name evidence="1" type="ORF">SAMN05444145_10543</name>
</gene>
<proteinExistence type="predicted"/>
<name>A0A1H4CWD6_9BACT</name>
<dbReference type="AlphaFoldDB" id="A0A1H4CWD6"/>
<accession>A0A1H4CWD6</accession>
<protein>
    <submittedName>
        <fullName evidence="1">Uncharacterized protein</fullName>
    </submittedName>
</protein>
<dbReference type="Proteomes" id="UP000183253">
    <property type="component" value="Unassembled WGS sequence"/>
</dbReference>
<reference evidence="1 2" key="1">
    <citation type="submission" date="2016-10" db="EMBL/GenBank/DDBJ databases">
        <authorList>
            <person name="de Groot N.N."/>
        </authorList>
    </citation>
    <scope>NUCLEOTIDE SEQUENCE [LARGE SCALE GENOMIC DNA]</scope>
    <source>
        <strain evidence="1 2">DSM 25383</strain>
    </source>
</reference>
<evidence type="ECO:0000313" key="1">
    <source>
        <dbReference type="EMBL" id="SEA64711.1"/>
    </source>
</evidence>
<keyword evidence="2" id="KW-1185">Reference proteome</keyword>
<dbReference type="STRING" id="1033731.SAMN05444145_10543"/>
<sequence>MCCFVRCYFANTKIDESFRTAKIRRTFFGNSLASKFAGCVRKYDSGTGRLRAAPEKLRFESRRKQKSRPSGAQIVFFPIFGVVTTLLSVGRFCKAICNSVLEQAHFFPIFVVQSAAAGCLGSTEKSGKFILAAKCISCLRCNLRRMAWNMVSYVITARAICAYCYKGFPEPSVG</sequence>